<protein>
    <submittedName>
        <fullName evidence="1">Uncharacterized protein</fullName>
    </submittedName>
</protein>
<comment type="caution">
    <text evidence="1">The sequence shown here is derived from an EMBL/GenBank/DDBJ whole genome shotgun (WGS) entry which is preliminary data.</text>
</comment>
<name>A0A0F9KPK3_9ZZZZ</name>
<dbReference type="AlphaFoldDB" id="A0A0F9KPK3"/>
<reference evidence="1" key="1">
    <citation type="journal article" date="2015" name="Nature">
        <title>Complex archaea that bridge the gap between prokaryotes and eukaryotes.</title>
        <authorList>
            <person name="Spang A."/>
            <person name="Saw J.H."/>
            <person name="Jorgensen S.L."/>
            <person name="Zaremba-Niedzwiedzka K."/>
            <person name="Martijn J."/>
            <person name="Lind A.E."/>
            <person name="van Eijk R."/>
            <person name="Schleper C."/>
            <person name="Guy L."/>
            <person name="Ettema T.J."/>
        </authorList>
    </citation>
    <scope>NUCLEOTIDE SEQUENCE</scope>
</reference>
<gene>
    <name evidence="1" type="ORF">LCGC14_1377400</name>
</gene>
<organism evidence="1">
    <name type="scientific">marine sediment metagenome</name>
    <dbReference type="NCBI Taxonomy" id="412755"/>
    <lineage>
        <taxon>unclassified sequences</taxon>
        <taxon>metagenomes</taxon>
        <taxon>ecological metagenomes</taxon>
    </lineage>
</organism>
<dbReference type="EMBL" id="LAZR01008760">
    <property type="protein sequence ID" value="KKM76706.1"/>
    <property type="molecule type" value="Genomic_DNA"/>
</dbReference>
<evidence type="ECO:0000313" key="1">
    <source>
        <dbReference type="EMBL" id="KKM76706.1"/>
    </source>
</evidence>
<accession>A0A0F9KPK3</accession>
<proteinExistence type="predicted"/>
<sequence>MNEKKQAIRTVLIPESGLVLEPQHSRESFVGTDFSRVLAHLIGKTSSGGILIKATSGGSLHVVTAGVPFEIYAVNNGTAADAYNAGDTFEFATAFNVTDILVEIFAATISFRNEAGVWLGNKALPVGFHSIDFINYGIRIRNRTGGSNSVYEFTSYQ</sequence>